<reference evidence="1 2" key="1">
    <citation type="journal article" date="2011" name="Proc. Natl. Acad. Sci. U.S.A.">
        <title>Evolutionary erosion of yeast sex chromosomes by mating-type switching accidents.</title>
        <authorList>
            <person name="Gordon J.L."/>
            <person name="Armisen D."/>
            <person name="Proux-Wera E."/>
            <person name="Oheigeartaigh S.S."/>
            <person name="Byrne K.P."/>
            <person name="Wolfe K.H."/>
        </authorList>
    </citation>
    <scope>NUCLEOTIDE SEQUENCE [LARGE SCALE GENOMIC DNA]</scope>
    <source>
        <strain evidence="2">ATCC 22294 / BCRC 22015 / CBS 2517 / CECT 1963 / NBRC 1671 / NRRL Y-8276</strain>
    </source>
</reference>
<dbReference type="STRING" id="1071382.H2B1N0"/>
<evidence type="ECO:0000313" key="2">
    <source>
        <dbReference type="Proteomes" id="UP000005220"/>
    </source>
</evidence>
<dbReference type="Proteomes" id="UP000005220">
    <property type="component" value="Chromosome 11"/>
</dbReference>
<evidence type="ECO:0000313" key="1">
    <source>
        <dbReference type="EMBL" id="CCF60530.1"/>
    </source>
</evidence>
<dbReference type="FunCoup" id="H2B1N0">
    <property type="interactions" value="128"/>
</dbReference>
<dbReference type="GO" id="GO:0031011">
    <property type="term" value="C:Ino80 complex"/>
    <property type="evidence" value="ECO:0007669"/>
    <property type="project" value="EnsemblFungi"/>
</dbReference>
<dbReference type="KEGG" id="kaf:KAFR_0K01760"/>
<proteinExistence type="predicted"/>
<organism evidence="1 2">
    <name type="scientific">Kazachstania africana (strain ATCC 22294 / BCRC 22015 / CBS 2517 / CECT 1963 / NBRC 1671 / NRRL Y-8276)</name>
    <name type="common">Yeast</name>
    <name type="synonym">Kluyveromyces africanus</name>
    <dbReference type="NCBI Taxonomy" id="1071382"/>
    <lineage>
        <taxon>Eukaryota</taxon>
        <taxon>Fungi</taxon>
        <taxon>Dikarya</taxon>
        <taxon>Ascomycota</taxon>
        <taxon>Saccharomycotina</taxon>
        <taxon>Saccharomycetes</taxon>
        <taxon>Saccharomycetales</taxon>
        <taxon>Saccharomycetaceae</taxon>
        <taxon>Kazachstania</taxon>
    </lineage>
</organism>
<gene>
    <name evidence="1" type="primary">KAFR0K01760</name>
    <name evidence="1" type="ORF">KAFR_0K01760</name>
</gene>
<dbReference type="OrthoDB" id="4033270at2759"/>
<dbReference type="GO" id="GO:0006338">
    <property type="term" value="P:chromatin remodeling"/>
    <property type="evidence" value="ECO:0007669"/>
    <property type="project" value="EnsemblFungi"/>
</dbReference>
<dbReference type="InParanoid" id="H2B1N0"/>
<keyword evidence="2" id="KW-1185">Reference proteome</keyword>
<dbReference type="HOGENOM" id="CLU_163517_0_0_1"/>
<dbReference type="GeneID" id="13886719"/>
<protein>
    <submittedName>
        <fullName evidence="1">Uncharacterized protein</fullName>
    </submittedName>
</protein>
<name>H2B1N0_KAZAF</name>
<dbReference type="eggNOG" id="ENOG502S9CX">
    <property type="taxonomic scope" value="Eukaryota"/>
</dbReference>
<dbReference type="GO" id="GO:0000722">
    <property type="term" value="P:telomere maintenance via recombination"/>
    <property type="evidence" value="ECO:0007669"/>
    <property type="project" value="EnsemblFungi"/>
</dbReference>
<dbReference type="Pfam" id="PF17335">
    <property type="entry name" value="IES5"/>
    <property type="match status" value="1"/>
</dbReference>
<dbReference type="AlphaFoldDB" id="H2B1N0"/>
<dbReference type="RefSeq" id="XP_003959665.1">
    <property type="nucleotide sequence ID" value="XM_003959616.1"/>
</dbReference>
<dbReference type="EMBL" id="HE650831">
    <property type="protein sequence ID" value="CCF60530.1"/>
    <property type="molecule type" value="Genomic_DNA"/>
</dbReference>
<dbReference type="InterPro" id="IPR020366">
    <property type="entry name" value="Ies5"/>
</dbReference>
<accession>H2B1N0</accession>
<sequence>MSSDSVRSALEKEYQKLSLRNDELVKQDSTLRKEYTTLLRKASSLASVLKVMDSKLAEQCEIEQPKLIGDRALKLVPGLQWYNDQINLVTQSFDNDNEEIEIPKELLDSYTLCKDTPLLYKDSQ</sequence>